<dbReference type="CDD" id="cd04301">
    <property type="entry name" value="NAT_SF"/>
    <property type="match status" value="1"/>
</dbReference>
<accession>A0ABZ0TWQ0</accession>
<evidence type="ECO:0000313" key="3">
    <source>
        <dbReference type="Proteomes" id="UP001324380"/>
    </source>
</evidence>
<feature type="domain" description="N-acetyltransferase" evidence="1">
    <location>
        <begin position="8"/>
        <end position="95"/>
    </location>
</feature>
<name>A0ABZ0TWQ0_9SPHI</name>
<proteinExistence type="predicted"/>
<evidence type="ECO:0000313" key="2">
    <source>
        <dbReference type="EMBL" id="WPU96937.1"/>
    </source>
</evidence>
<sequence>MEKVTLETKADNTLAFVLYDNQKKAGEMVVTIRGNELTAEHTEMEPFYQGRGFGAKLVDGMAEYVRSNGMIVTVLCPYSYSQFNRDPEKYNDIWNRHKRPPGIRLT</sequence>
<reference evidence="2 3" key="1">
    <citation type="submission" date="2023-11" db="EMBL/GenBank/DDBJ databases">
        <title>Analysis of the Genomes of Mucilaginibacter gossypii cycad 4 and M. sabulilitoris SNA2: microbes with the potential for plant growth promotion.</title>
        <authorList>
            <person name="Hirsch A.M."/>
            <person name="Humm E."/>
            <person name="Rubbi M."/>
            <person name="Del Vecchio G."/>
            <person name="Ha S.M."/>
            <person name="Pellegrini M."/>
            <person name="Gunsalus R.P."/>
        </authorList>
    </citation>
    <scope>NUCLEOTIDE SEQUENCE [LARGE SCALE GENOMIC DNA]</scope>
    <source>
        <strain evidence="2 3">SNA2</strain>
    </source>
</reference>
<dbReference type="Gene3D" id="3.40.630.30">
    <property type="match status" value="1"/>
</dbReference>
<dbReference type="GO" id="GO:0016746">
    <property type="term" value="F:acyltransferase activity"/>
    <property type="evidence" value="ECO:0007669"/>
    <property type="project" value="UniProtKB-KW"/>
</dbReference>
<keyword evidence="3" id="KW-1185">Reference proteome</keyword>
<dbReference type="Proteomes" id="UP001324380">
    <property type="component" value="Chromosome"/>
</dbReference>
<organism evidence="2 3">
    <name type="scientific">Mucilaginibacter sabulilitoris</name>
    <dbReference type="NCBI Taxonomy" id="1173583"/>
    <lineage>
        <taxon>Bacteria</taxon>
        <taxon>Pseudomonadati</taxon>
        <taxon>Bacteroidota</taxon>
        <taxon>Sphingobacteriia</taxon>
        <taxon>Sphingobacteriales</taxon>
        <taxon>Sphingobacteriaceae</taxon>
        <taxon>Mucilaginibacter</taxon>
    </lineage>
</organism>
<dbReference type="RefSeq" id="WP_321566023.1">
    <property type="nucleotide sequence ID" value="NZ_CP139558.1"/>
</dbReference>
<protein>
    <submittedName>
        <fullName evidence="2">GNAT family N-acetyltransferase</fullName>
        <ecNumber evidence="2">2.3.1.-</ecNumber>
    </submittedName>
</protein>
<gene>
    <name evidence="2" type="ORF">SNE25_15555</name>
</gene>
<evidence type="ECO:0000259" key="1">
    <source>
        <dbReference type="PROSITE" id="PS51729"/>
    </source>
</evidence>
<dbReference type="PROSITE" id="PS51729">
    <property type="entry name" value="GNAT_YJDJ"/>
    <property type="match status" value="1"/>
</dbReference>
<dbReference type="EMBL" id="CP139558">
    <property type="protein sequence ID" value="WPU96937.1"/>
    <property type="molecule type" value="Genomic_DNA"/>
</dbReference>
<dbReference type="Pfam" id="PF14542">
    <property type="entry name" value="Acetyltransf_CG"/>
    <property type="match status" value="1"/>
</dbReference>
<keyword evidence="2" id="KW-0012">Acyltransferase</keyword>
<dbReference type="InterPro" id="IPR031165">
    <property type="entry name" value="GNAT_YJDJ"/>
</dbReference>
<dbReference type="InterPro" id="IPR016181">
    <property type="entry name" value="Acyl_CoA_acyltransferase"/>
</dbReference>
<dbReference type="EC" id="2.3.1.-" evidence="2"/>
<dbReference type="SUPFAM" id="SSF55729">
    <property type="entry name" value="Acyl-CoA N-acyltransferases (Nat)"/>
    <property type="match status" value="1"/>
</dbReference>
<keyword evidence="2" id="KW-0808">Transferase</keyword>